<keyword evidence="3" id="KW-1185">Reference proteome</keyword>
<feature type="compositionally biased region" description="Basic and acidic residues" evidence="1">
    <location>
        <begin position="270"/>
        <end position="296"/>
    </location>
</feature>
<organism evidence="2 3">
    <name type="scientific">Miscanthus lutarioriparius</name>
    <dbReference type="NCBI Taxonomy" id="422564"/>
    <lineage>
        <taxon>Eukaryota</taxon>
        <taxon>Viridiplantae</taxon>
        <taxon>Streptophyta</taxon>
        <taxon>Embryophyta</taxon>
        <taxon>Tracheophyta</taxon>
        <taxon>Spermatophyta</taxon>
        <taxon>Magnoliopsida</taxon>
        <taxon>Liliopsida</taxon>
        <taxon>Poales</taxon>
        <taxon>Poaceae</taxon>
        <taxon>PACMAD clade</taxon>
        <taxon>Panicoideae</taxon>
        <taxon>Andropogonodae</taxon>
        <taxon>Andropogoneae</taxon>
        <taxon>Saccharinae</taxon>
        <taxon>Miscanthus</taxon>
    </lineage>
</organism>
<feature type="region of interest" description="Disordered" evidence="1">
    <location>
        <begin position="234"/>
        <end position="304"/>
    </location>
</feature>
<evidence type="ECO:0008006" key="4">
    <source>
        <dbReference type="Google" id="ProtNLM"/>
    </source>
</evidence>
<comment type="caution">
    <text evidence="2">The sequence shown here is derived from an EMBL/GenBank/DDBJ whole genome shotgun (WGS) entry which is preliminary data.</text>
</comment>
<evidence type="ECO:0000256" key="1">
    <source>
        <dbReference type="SAM" id="MobiDB-lite"/>
    </source>
</evidence>
<dbReference type="PANTHER" id="PTHR33170">
    <property type="entry name" value="DUF4283 DOMAIN-CONTAINING PROTEIN-RELATED"/>
    <property type="match status" value="1"/>
</dbReference>
<dbReference type="AlphaFoldDB" id="A0A811RGX5"/>
<dbReference type="Proteomes" id="UP000604825">
    <property type="component" value="Unassembled WGS sequence"/>
</dbReference>
<evidence type="ECO:0000313" key="2">
    <source>
        <dbReference type="EMBL" id="CAD6269079.1"/>
    </source>
</evidence>
<dbReference type="OrthoDB" id="693261at2759"/>
<feature type="compositionally biased region" description="Acidic residues" evidence="1">
    <location>
        <begin position="234"/>
        <end position="251"/>
    </location>
</feature>
<name>A0A811RGX5_9POAL</name>
<proteinExistence type="predicted"/>
<sequence>MGSDNDLGLSAEFGGGKESGEAVKMGGRCSKCSKKGHQAAGRCPLLKAPRPVAHAAGYAVMGLGFYHVPHLPLPRVKKDSKMARVSVVGGTLLGDQLIMHLKRVVPVKWNWELKDLGEGKFLTQFPSKTELQRSIAYGGADAKGEGVPAGTRLQFEEWQEKQEGFLLPKVWVRVSGVPVGFDSNNGHGDHTEKRVGQILVAVLDPKLIPRKLDVVIGDHYFDFEFEVEKRGFDENGEEADIEWDGGEDEGEGEGKKQGPNSESGLDDDQSNERTNKHAKGNDGGDSGEGKRNDSQSKMEAPANKGHFLSEDEFLEFLNWKGSKVIEVVVDEVLKDAATKVMEEKEGSWEGASVTPDFTGVLSAGTEEEVTPDFTGAGDGGGRGVAVSQMEELEKVPEVGVEVEGKGCCMTVTQDGLADAKLVGAAMIPEVVLSPTRMSPRLAGVAAEHTLVRAERLVQSRNLECNKGNKSTDPSCFSSISKAVDNLRMLGLGVGSNICTSFEMNVQNLVEGDLVCRGSSSVLGTEKAEFSDVDSVESEGFERKALEFLCLDLMEEIFDDDSYHLISDLKTIQRKPGAKSSRKRASRKMKIRINKISAK</sequence>
<accession>A0A811RGX5</accession>
<reference evidence="2" key="1">
    <citation type="submission" date="2020-10" db="EMBL/GenBank/DDBJ databases">
        <authorList>
            <person name="Han B."/>
            <person name="Lu T."/>
            <person name="Zhao Q."/>
            <person name="Huang X."/>
            <person name="Zhao Y."/>
        </authorList>
    </citation>
    <scope>NUCLEOTIDE SEQUENCE</scope>
</reference>
<protein>
    <recommendedName>
        <fullName evidence="4">DUF4283 domain-containing protein</fullName>
    </recommendedName>
</protein>
<evidence type="ECO:0000313" key="3">
    <source>
        <dbReference type="Proteomes" id="UP000604825"/>
    </source>
</evidence>
<dbReference type="EMBL" id="CAJGYO010000014">
    <property type="protein sequence ID" value="CAD6269079.1"/>
    <property type="molecule type" value="Genomic_DNA"/>
</dbReference>
<dbReference type="PANTHER" id="PTHR33170:SF40">
    <property type="entry name" value="OS04G0557100 PROTEIN"/>
    <property type="match status" value="1"/>
</dbReference>
<gene>
    <name evidence="2" type="ORF">NCGR_LOCUS52384</name>
</gene>